<name>A0A024P5G1_9BACI</name>
<reference evidence="2 3" key="2">
    <citation type="submission" date="2014-05" db="EMBL/GenBank/DDBJ databases">
        <title>Draft genome sequence of Halobacillus karajensis HK-03.</title>
        <authorList>
            <person name="Khelaifia S."/>
            <person name="Croce O."/>
            <person name="Lagier J.C."/>
            <person name="Raoult D."/>
        </authorList>
    </citation>
    <scope>NUCLEOTIDE SEQUENCE [LARGE SCALE GENOMIC DNA]</scope>
    <source>
        <strain evidence="2 3">HD-03</strain>
    </source>
</reference>
<protein>
    <submittedName>
        <fullName evidence="2">Uncharacterized protein</fullName>
    </submittedName>
</protein>
<keyword evidence="3" id="KW-1185">Reference proteome</keyword>
<feature type="transmembrane region" description="Helical" evidence="1">
    <location>
        <begin position="122"/>
        <end position="139"/>
    </location>
</feature>
<dbReference type="Proteomes" id="UP000028868">
    <property type="component" value="Unassembled WGS sequence"/>
</dbReference>
<evidence type="ECO:0000313" key="3">
    <source>
        <dbReference type="Proteomes" id="UP000028868"/>
    </source>
</evidence>
<proteinExistence type="predicted"/>
<keyword evidence="1" id="KW-1133">Transmembrane helix</keyword>
<feature type="transmembrane region" description="Helical" evidence="1">
    <location>
        <begin position="77"/>
        <end position="110"/>
    </location>
</feature>
<dbReference type="AlphaFoldDB" id="A0A024P5G1"/>
<organism evidence="2 3">
    <name type="scientific">Halobacillus karajensis</name>
    <dbReference type="NCBI Taxonomy" id="195088"/>
    <lineage>
        <taxon>Bacteria</taxon>
        <taxon>Bacillati</taxon>
        <taxon>Bacillota</taxon>
        <taxon>Bacilli</taxon>
        <taxon>Bacillales</taxon>
        <taxon>Bacillaceae</taxon>
        <taxon>Halobacillus</taxon>
    </lineage>
</organism>
<dbReference type="RefSeq" id="WP_035508300.1">
    <property type="nucleotide sequence ID" value="NZ_CCDI010000002.1"/>
</dbReference>
<dbReference type="EMBL" id="CCDI010000002">
    <property type="protein sequence ID" value="CDQ23891.1"/>
    <property type="molecule type" value="Genomic_DNA"/>
</dbReference>
<comment type="caution">
    <text evidence="2">The sequence shown here is derived from an EMBL/GenBank/DDBJ whole genome shotgun (WGS) entry which is preliminary data.</text>
</comment>
<evidence type="ECO:0000313" key="2">
    <source>
        <dbReference type="EMBL" id="CDQ23891.1"/>
    </source>
</evidence>
<sequence length="150" mass="17369">MTWVLTFIAAKLVTRWDLLFDYPLSILSYPGGTKELYIATIATVVFEWRKRDKHSHCLGFALLRQLILDQGHLLDMLFAFVLFLLVVLVKWGVGNIAIASSVGVLLGLVYRSPELMGYRIDVWFYIIISLLVWTYIWLGSQKLKDNRKRC</sequence>
<reference evidence="3" key="1">
    <citation type="submission" date="2014-03" db="EMBL/GenBank/DDBJ databases">
        <authorList>
            <person name="Urmite Genomes U."/>
        </authorList>
    </citation>
    <scope>NUCLEOTIDE SEQUENCE [LARGE SCALE GENOMIC DNA]</scope>
    <source>
        <strain evidence="3">HD-03</strain>
    </source>
</reference>
<evidence type="ECO:0000256" key="1">
    <source>
        <dbReference type="SAM" id="Phobius"/>
    </source>
</evidence>
<accession>A0A024P5G1</accession>
<gene>
    <name evidence="2" type="ORF">BN983_02144</name>
</gene>
<keyword evidence="1" id="KW-0812">Transmembrane</keyword>
<keyword evidence="1" id="KW-0472">Membrane</keyword>